<proteinExistence type="predicted"/>
<keyword evidence="3" id="KW-1185">Reference proteome</keyword>
<keyword evidence="1" id="KW-0472">Membrane</keyword>
<comment type="caution">
    <text evidence="2">The sequence shown here is derived from an EMBL/GenBank/DDBJ whole genome shotgun (WGS) entry which is preliminary data.</text>
</comment>
<protein>
    <submittedName>
        <fullName evidence="2">Uncharacterized protein</fullName>
    </submittedName>
</protein>
<evidence type="ECO:0000313" key="2">
    <source>
        <dbReference type="EMBL" id="MFC0476673.1"/>
    </source>
</evidence>
<name>A0ABV6KTP0_9BACI</name>
<dbReference type="RefSeq" id="WP_160547534.1">
    <property type="nucleotide sequence ID" value="NZ_JBHLUU010000109.1"/>
</dbReference>
<accession>A0ABV6KTP0</accession>
<reference evidence="2 3" key="1">
    <citation type="submission" date="2024-09" db="EMBL/GenBank/DDBJ databases">
        <authorList>
            <person name="Sun Q."/>
            <person name="Mori K."/>
        </authorList>
    </citation>
    <scope>NUCLEOTIDE SEQUENCE [LARGE SCALE GENOMIC DNA]</scope>
    <source>
        <strain evidence="2 3">CGMCC 1.9126</strain>
    </source>
</reference>
<keyword evidence="1" id="KW-0812">Transmembrane</keyword>
<dbReference type="Proteomes" id="UP001589738">
    <property type="component" value="Unassembled WGS sequence"/>
</dbReference>
<keyword evidence="1" id="KW-1133">Transmembrane helix</keyword>
<feature type="transmembrane region" description="Helical" evidence="1">
    <location>
        <begin position="9"/>
        <end position="30"/>
    </location>
</feature>
<organism evidence="2 3">
    <name type="scientific">Robertmurraya beringensis</name>
    <dbReference type="NCBI Taxonomy" id="641660"/>
    <lineage>
        <taxon>Bacteria</taxon>
        <taxon>Bacillati</taxon>
        <taxon>Bacillota</taxon>
        <taxon>Bacilli</taxon>
        <taxon>Bacillales</taxon>
        <taxon>Bacillaceae</taxon>
        <taxon>Robertmurraya</taxon>
    </lineage>
</organism>
<dbReference type="EMBL" id="JBHLUU010000109">
    <property type="protein sequence ID" value="MFC0476673.1"/>
    <property type="molecule type" value="Genomic_DNA"/>
</dbReference>
<gene>
    <name evidence="2" type="ORF">ACFFHF_15820</name>
</gene>
<sequence length="95" mass="10652">MGKKNRQSIVALALITAICLAGDAMLYIVLPIHWSGVGLNSLIEVGVLLSINRFVRLPLNPVSNRFFIQEVVFPNWNYPGCFSIGNHDNWLRISK</sequence>
<evidence type="ECO:0000256" key="1">
    <source>
        <dbReference type="SAM" id="Phobius"/>
    </source>
</evidence>
<evidence type="ECO:0000313" key="3">
    <source>
        <dbReference type="Proteomes" id="UP001589738"/>
    </source>
</evidence>